<dbReference type="InterPro" id="IPR004358">
    <property type="entry name" value="Sig_transdc_His_kin-like_C"/>
</dbReference>
<dbReference type="EMBL" id="BAABBM010000001">
    <property type="protein sequence ID" value="GAA3893108.1"/>
    <property type="molecule type" value="Genomic_DNA"/>
</dbReference>
<dbReference type="InterPro" id="IPR005467">
    <property type="entry name" value="His_kinase_dom"/>
</dbReference>
<dbReference type="GO" id="GO:0016301">
    <property type="term" value="F:kinase activity"/>
    <property type="evidence" value="ECO:0007669"/>
    <property type="project" value="UniProtKB-KW"/>
</dbReference>
<sequence>MGFRRKFEFGLAWRTAVLIAAIMLVAWAAATPGVRAGLIVSALVAIAALASLWNFIRRTNFIVSRFVESVRFEDYSQRFSDPSGGGFDVLGETLDNALKALQSRHTVESAEGRYLAAIVDDAPSALLTLDTNGRVEMLNKAARQLFARQPMHNVRDLDGLGAELATAIRLPPGTRKITRLMLDGVPQKAIFASAQVARLDQPVTVLSILPVQSELGALEVAAQADLVRVLTHEIMNSLTPVTSLARSGADMVAAAAKGKADLADAKAATETVARRAEGILRFVESYREFANTPDVHRRPFKAKSWGEEILQLALTHAPDRKIDVRLVIEPKTMSLNADPELLAQALLNLLRNALRATIEVPEPIVTLTFAREPNGRCRIEVRDNGPGIPEDRREDIFLPFYTTHKGGSGVGLSFARQVALAHGGSICALEAPEGGANIRMVI</sequence>
<keyword evidence="5" id="KW-0472">Membrane</keyword>
<evidence type="ECO:0000313" key="8">
    <source>
        <dbReference type="Proteomes" id="UP001500827"/>
    </source>
</evidence>
<feature type="transmembrane region" description="Helical" evidence="5">
    <location>
        <begin position="36"/>
        <end position="56"/>
    </location>
</feature>
<feature type="transmembrane region" description="Helical" evidence="5">
    <location>
        <begin position="12"/>
        <end position="30"/>
    </location>
</feature>
<dbReference type="PRINTS" id="PR00344">
    <property type="entry name" value="BCTRLSENSOR"/>
</dbReference>
<accession>A0ABP7L4P4</accession>
<dbReference type="SUPFAM" id="SSF55874">
    <property type="entry name" value="ATPase domain of HSP90 chaperone/DNA topoisomerase II/histidine kinase"/>
    <property type="match status" value="1"/>
</dbReference>
<dbReference type="InterPro" id="IPR003594">
    <property type="entry name" value="HATPase_dom"/>
</dbReference>
<dbReference type="Proteomes" id="UP001500827">
    <property type="component" value="Unassembled WGS sequence"/>
</dbReference>
<dbReference type="CDD" id="cd00075">
    <property type="entry name" value="HATPase"/>
    <property type="match status" value="1"/>
</dbReference>
<dbReference type="Pfam" id="PF02518">
    <property type="entry name" value="HATPase_c"/>
    <property type="match status" value="1"/>
</dbReference>
<keyword evidence="4 7" id="KW-0418">Kinase</keyword>
<organism evidence="7 8">
    <name type="scientific">Sphingomonas limnosediminicola</name>
    <dbReference type="NCBI Taxonomy" id="940133"/>
    <lineage>
        <taxon>Bacteria</taxon>
        <taxon>Pseudomonadati</taxon>
        <taxon>Pseudomonadota</taxon>
        <taxon>Alphaproteobacteria</taxon>
        <taxon>Sphingomonadales</taxon>
        <taxon>Sphingomonadaceae</taxon>
        <taxon>Sphingomonas</taxon>
    </lineage>
</organism>
<keyword evidence="8" id="KW-1185">Reference proteome</keyword>
<dbReference type="Gene3D" id="3.30.450.20">
    <property type="entry name" value="PAS domain"/>
    <property type="match status" value="1"/>
</dbReference>
<evidence type="ECO:0000256" key="1">
    <source>
        <dbReference type="ARBA" id="ARBA00000085"/>
    </source>
</evidence>
<reference evidence="8" key="1">
    <citation type="journal article" date="2019" name="Int. J. Syst. Evol. Microbiol.">
        <title>The Global Catalogue of Microorganisms (GCM) 10K type strain sequencing project: providing services to taxonomists for standard genome sequencing and annotation.</title>
        <authorList>
            <consortium name="The Broad Institute Genomics Platform"/>
            <consortium name="The Broad Institute Genome Sequencing Center for Infectious Disease"/>
            <person name="Wu L."/>
            <person name="Ma J."/>
        </authorList>
    </citation>
    <scope>NUCLEOTIDE SEQUENCE [LARGE SCALE GENOMIC DNA]</scope>
    <source>
        <strain evidence="8">JCM 17543</strain>
    </source>
</reference>
<protein>
    <recommendedName>
        <fullName evidence="2">histidine kinase</fullName>
        <ecNumber evidence="2">2.7.13.3</ecNumber>
    </recommendedName>
</protein>
<dbReference type="InterPro" id="IPR036890">
    <property type="entry name" value="HATPase_C_sf"/>
</dbReference>
<keyword evidence="5" id="KW-1133">Transmembrane helix</keyword>
<evidence type="ECO:0000256" key="5">
    <source>
        <dbReference type="SAM" id="Phobius"/>
    </source>
</evidence>
<gene>
    <name evidence="7" type="ORF">GCM10022276_10380</name>
</gene>
<dbReference type="PROSITE" id="PS50109">
    <property type="entry name" value="HIS_KIN"/>
    <property type="match status" value="1"/>
</dbReference>
<dbReference type="SMART" id="SM00387">
    <property type="entry name" value="HATPase_c"/>
    <property type="match status" value="1"/>
</dbReference>
<dbReference type="PANTHER" id="PTHR42878">
    <property type="entry name" value="TWO-COMPONENT HISTIDINE KINASE"/>
    <property type="match status" value="1"/>
</dbReference>
<evidence type="ECO:0000259" key="6">
    <source>
        <dbReference type="PROSITE" id="PS50109"/>
    </source>
</evidence>
<evidence type="ECO:0000256" key="4">
    <source>
        <dbReference type="ARBA" id="ARBA00022777"/>
    </source>
</evidence>
<name>A0ABP7L4P4_9SPHN</name>
<comment type="caution">
    <text evidence="7">The sequence shown here is derived from an EMBL/GenBank/DDBJ whole genome shotgun (WGS) entry which is preliminary data.</text>
</comment>
<dbReference type="InterPro" id="IPR050351">
    <property type="entry name" value="BphY/WalK/GraS-like"/>
</dbReference>
<feature type="domain" description="Histidine kinase" evidence="6">
    <location>
        <begin position="229"/>
        <end position="442"/>
    </location>
</feature>
<evidence type="ECO:0000256" key="2">
    <source>
        <dbReference type="ARBA" id="ARBA00012438"/>
    </source>
</evidence>
<dbReference type="RefSeq" id="WP_344698623.1">
    <property type="nucleotide sequence ID" value="NZ_BAABBM010000001.1"/>
</dbReference>
<dbReference type="EC" id="2.7.13.3" evidence="2"/>
<evidence type="ECO:0000313" key="7">
    <source>
        <dbReference type="EMBL" id="GAA3893108.1"/>
    </source>
</evidence>
<evidence type="ECO:0000256" key="3">
    <source>
        <dbReference type="ARBA" id="ARBA00022679"/>
    </source>
</evidence>
<dbReference type="PANTHER" id="PTHR42878:SF15">
    <property type="entry name" value="BACTERIOPHYTOCHROME"/>
    <property type="match status" value="1"/>
</dbReference>
<keyword evidence="5" id="KW-0812">Transmembrane</keyword>
<dbReference type="Gene3D" id="3.30.565.10">
    <property type="entry name" value="Histidine kinase-like ATPase, C-terminal domain"/>
    <property type="match status" value="1"/>
</dbReference>
<comment type="catalytic activity">
    <reaction evidence="1">
        <text>ATP + protein L-histidine = ADP + protein N-phospho-L-histidine.</text>
        <dbReference type="EC" id="2.7.13.3"/>
    </reaction>
</comment>
<keyword evidence="3" id="KW-0808">Transferase</keyword>
<proteinExistence type="predicted"/>